<comment type="caution">
    <text evidence="1">The sequence shown here is derived from an EMBL/GenBank/DDBJ whole genome shotgun (WGS) entry which is preliminary data.</text>
</comment>
<sequence length="117" mass="13160">MLLCCLSACNVPTSASTALRAPAGSFWRNSSLMILIATSCWLGSIVCARQTFEVLPSPRRFRRAYFPFNTGQVIRWAANWKVILVSPRRLEGVEIVALALCWFSLSIRWLWDGCSSM</sequence>
<dbReference type="AlphaFoldDB" id="A0A8J8T5H5"/>
<evidence type="ECO:0000313" key="1">
    <source>
        <dbReference type="EMBL" id="TNV82490.1"/>
    </source>
</evidence>
<name>A0A8J8T5H5_HALGN</name>
<proteinExistence type="predicted"/>
<gene>
    <name evidence="1" type="ORF">FGO68_gene6389</name>
</gene>
<dbReference type="Proteomes" id="UP000785679">
    <property type="component" value="Unassembled WGS sequence"/>
</dbReference>
<evidence type="ECO:0000313" key="2">
    <source>
        <dbReference type="Proteomes" id="UP000785679"/>
    </source>
</evidence>
<reference evidence="1" key="1">
    <citation type="submission" date="2019-06" db="EMBL/GenBank/DDBJ databases">
        <authorList>
            <person name="Zheng W."/>
        </authorList>
    </citation>
    <scope>NUCLEOTIDE SEQUENCE</scope>
    <source>
        <strain evidence="1">QDHG01</strain>
    </source>
</reference>
<protein>
    <submittedName>
        <fullName evidence="1">Uncharacterized protein</fullName>
    </submittedName>
</protein>
<keyword evidence="2" id="KW-1185">Reference proteome</keyword>
<organism evidence="1 2">
    <name type="scientific">Halteria grandinella</name>
    <dbReference type="NCBI Taxonomy" id="5974"/>
    <lineage>
        <taxon>Eukaryota</taxon>
        <taxon>Sar</taxon>
        <taxon>Alveolata</taxon>
        <taxon>Ciliophora</taxon>
        <taxon>Intramacronucleata</taxon>
        <taxon>Spirotrichea</taxon>
        <taxon>Stichotrichia</taxon>
        <taxon>Sporadotrichida</taxon>
        <taxon>Halteriidae</taxon>
        <taxon>Halteria</taxon>
    </lineage>
</organism>
<accession>A0A8J8T5H5</accession>
<dbReference type="EMBL" id="RRYP01004890">
    <property type="protein sequence ID" value="TNV82490.1"/>
    <property type="molecule type" value="Genomic_DNA"/>
</dbReference>